<protein>
    <submittedName>
        <fullName evidence="1">Uncharacterized protein</fullName>
    </submittedName>
</protein>
<sequence>MRKQALNWLRIITELHSIVRNCLIIDVILMRLLQLRFVAVTAVVLSSIFLQACGQNEQQQKVEIKAAPKMSNDATVYANNAWLLINDVDAHVYRKQLNLIESQVRQPVRKLSTDWRINVKMTDSVTEGKYALCRKALTSLDVWARATLDKERNIAQKQADYERDKAQCKGALEQPNLGNTSPKSG</sequence>
<dbReference type="PATRIC" id="fig|421052.3.peg.1675"/>
<gene>
    <name evidence="1" type="ORF">F945_01718</name>
</gene>
<keyword evidence="2" id="KW-1185">Reference proteome</keyword>
<organism evidence="1 2">
    <name type="scientific">Acinetobacter rudis CIP 110305</name>
    <dbReference type="NCBI Taxonomy" id="421052"/>
    <lineage>
        <taxon>Bacteria</taxon>
        <taxon>Pseudomonadati</taxon>
        <taxon>Pseudomonadota</taxon>
        <taxon>Gammaproteobacteria</taxon>
        <taxon>Moraxellales</taxon>
        <taxon>Moraxellaceae</taxon>
        <taxon>Acinetobacter</taxon>
    </lineage>
</organism>
<accession>S3P678</accession>
<dbReference type="STRING" id="632955.GCA_000829675_03559"/>
<dbReference type="AlphaFoldDB" id="S3P678"/>
<evidence type="ECO:0000313" key="2">
    <source>
        <dbReference type="Proteomes" id="UP000014568"/>
    </source>
</evidence>
<dbReference type="eggNOG" id="ENOG50344QR">
    <property type="taxonomic scope" value="Bacteria"/>
</dbReference>
<dbReference type="Proteomes" id="UP000014568">
    <property type="component" value="Unassembled WGS sequence"/>
</dbReference>
<proteinExistence type="predicted"/>
<dbReference type="EMBL" id="ATGI01000021">
    <property type="protein sequence ID" value="EPF74351.1"/>
    <property type="molecule type" value="Genomic_DNA"/>
</dbReference>
<dbReference type="HOGENOM" id="CLU_1640154_0_0_6"/>
<name>S3P678_9GAMM</name>
<comment type="caution">
    <text evidence="1">The sequence shown here is derived from an EMBL/GenBank/DDBJ whole genome shotgun (WGS) entry which is preliminary data.</text>
</comment>
<evidence type="ECO:0000313" key="1">
    <source>
        <dbReference type="EMBL" id="EPF74351.1"/>
    </source>
</evidence>
<reference evidence="1 2" key="1">
    <citation type="submission" date="2013-06" db="EMBL/GenBank/DDBJ databases">
        <title>The Genome Sequence of Acinetobacter rudis CIP 110305.</title>
        <authorList>
            <consortium name="The Broad Institute Genome Sequencing Platform"/>
            <consortium name="The Broad Institute Genome Sequencing Center for Infectious Disease"/>
            <person name="Cerqueira G."/>
            <person name="Feldgarden M."/>
            <person name="Courvalin P."/>
            <person name="Perichon B."/>
            <person name="Grillot-Courvalin C."/>
            <person name="Clermont D."/>
            <person name="Rocha E."/>
            <person name="Yoon E.-J."/>
            <person name="Nemec A."/>
            <person name="Young S.K."/>
            <person name="Zeng Q."/>
            <person name="Gargeya S."/>
            <person name="Fitzgerald M."/>
            <person name="Abouelleil A."/>
            <person name="Alvarado L."/>
            <person name="Berlin A.M."/>
            <person name="Chapman S.B."/>
            <person name="Dewar J."/>
            <person name="Goldberg J."/>
            <person name="Griggs A."/>
            <person name="Gujja S."/>
            <person name="Hansen M."/>
            <person name="Howarth C."/>
            <person name="Imamovic A."/>
            <person name="Larimer J."/>
            <person name="McCowan C."/>
            <person name="Murphy C."/>
            <person name="Pearson M."/>
            <person name="Priest M."/>
            <person name="Roberts A."/>
            <person name="Saif S."/>
            <person name="Shea T."/>
            <person name="Sykes S."/>
            <person name="Wortman J."/>
            <person name="Nusbaum C."/>
            <person name="Birren B."/>
        </authorList>
    </citation>
    <scope>NUCLEOTIDE SEQUENCE [LARGE SCALE GENOMIC DNA]</scope>
    <source>
        <strain evidence="1 2">CIP 110305</strain>
    </source>
</reference>